<feature type="transmembrane region" description="Helical" evidence="6">
    <location>
        <begin position="772"/>
        <end position="794"/>
    </location>
</feature>
<evidence type="ECO:0000256" key="1">
    <source>
        <dbReference type="ARBA" id="ARBA00004651"/>
    </source>
</evidence>
<dbReference type="GO" id="GO:0005886">
    <property type="term" value="C:plasma membrane"/>
    <property type="evidence" value="ECO:0007669"/>
    <property type="project" value="UniProtKB-SubCell"/>
</dbReference>
<dbReference type="PANTHER" id="PTHR30287">
    <property type="entry name" value="MEMBRANE COMPONENT OF PREDICTED ABC SUPERFAMILY METABOLITE UPTAKE TRANSPORTER"/>
    <property type="match status" value="1"/>
</dbReference>
<reference evidence="8" key="2">
    <citation type="journal article" date="2020" name="Microorganisms">
        <title>Osmotic Adaptation and Compatible Solute Biosynthesis of Phototrophic Bacteria as Revealed from Genome Analyses.</title>
        <authorList>
            <person name="Imhoff J.F."/>
            <person name="Rahn T."/>
            <person name="Kunzel S."/>
            <person name="Keller A."/>
            <person name="Neulinger S.C."/>
        </authorList>
    </citation>
    <scope>NUCLEOTIDE SEQUENCE</scope>
    <source>
        <strain evidence="8">LMG 28126</strain>
    </source>
</reference>
<feature type="transmembrane region" description="Helical" evidence="6">
    <location>
        <begin position="308"/>
        <end position="341"/>
    </location>
</feature>
<reference evidence="8" key="1">
    <citation type="submission" date="2017-05" db="EMBL/GenBank/DDBJ databases">
        <authorList>
            <person name="Imhoff J.F."/>
            <person name="Rahn T."/>
            <person name="Kuenzel S."/>
            <person name="Neulinger S.C."/>
        </authorList>
    </citation>
    <scope>NUCLEOTIDE SEQUENCE</scope>
    <source>
        <strain evidence="8">LMG 28126</strain>
    </source>
</reference>
<evidence type="ECO:0000256" key="5">
    <source>
        <dbReference type="ARBA" id="ARBA00023136"/>
    </source>
</evidence>
<proteinExistence type="predicted"/>
<keyword evidence="3 6" id="KW-0812">Transmembrane</keyword>
<feature type="transmembrane region" description="Helical" evidence="6">
    <location>
        <begin position="806"/>
        <end position="829"/>
    </location>
</feature>
<evidence type="ECO:0000256" key="3">
    <source>
        <dbReference type="ARBA" id="ARBA00022692"/>
    </source>
</evidence>
<protein>
    <submittedName>
        <fullName evidence="8">Drug:proton antiporter</fullName>
    </submittedName>
</protein>
<keyword evidence="9" id="KW-1185">Reference proteome</keyword>
<feature type="transmembrane region" description="Helical" evidence="6">
    <location>
        <begin position="399"/>
        <end position="421"/>
    </location>
</feature>
<dbReference type="PANTHER" id="PTHR30287:SF1">
    <property type="entry name" value="INNER MEMBRANE PROTEIN"/>
    <property type="match status" value="1"/>
</dbReference>
<gene>
    <name evidence="8" type="ORF">CCR87_05125</name>
</gene>
<dbReference type="RefSeq" id="WP_201156502.1">
    <property type="nucleotide sequence ID" value="NZ_NHSD01000159.1"/>
</dbReference>
<accession>A0A934TKJ2</accession>
<feature type="domain" description="ABC3 transporter permease C-terminal" evidence="7">
    <location>
        <begin position="725"/>
        <end position="833"/>
    </location>
</feature>
<evidence type="ECO:0000256" key="6">
    <source>
        <dbReference type="SAM" id="Phobius"/>
    </source>
</evidence>
<comment type="subcellular location">
    <subcellularLocation>
        <location evidence="1">Cell membrane</location>
        <topology evidence="1">Multi-pass membrane protein</topology>
    </subcellularLocation>
</comment>
<name>A0A934TKJ2_9RHOB</name>
<organism evidence="8 9">
    <name type="scientific">Rhodobaculum claviforme</name>
    <dbReference type="NCBI Taxonomy" id="1549854"/>
    <lineage>
        <taxon>Bacteria</taxon>
        <taxon>Pseudomonadati</taxon>
        <taxon>Pseudomonadota</taxon>
        <taxon>Alphaproteobacteria</taxon>
        <taxon>Rhodobacterales</taxon>
        <taxon>Paracoccaceae</taxon>
        <taxon>Rhodobaculum</taxon>
    </lineage>
</organism>
<evidence type="ECO:0000313" key="9">
    <source>
        <dbReference type="Proteomes" id="UP000706333"/>
    </source>
</evidence>
<feature type="transmembrane region" description="Helical" evidence="6">
    <location>
        <begin position="21"/>
        <end position="41"/>
    </location>
</feature>
<dbReference type="InterPro" id="IPR038766">
    <property type="entry name" value="Membrane_comp_ABC_pdt"/>
</dbReference>
<keyword evidence="4 6" id="KW-1133">Transmembrane helix</keyword>
<feature type="domain" description="ABC3 transporter permease C-terminal" evidence="7">
    <location>
        <begin position="267"/>
        <end position="379"/>
    </location>
</feature>
<evidence type="ECO:0000259" key="7">
    <source>
        <dbReference type="Pfam" id="PF02687"/>
    </source>
</evidence>
<dbReference type="Pfam" id="PF02687">
    <property type="entry name" value="FtsX"/>
    <property type="match status" value="2"/>
</dbReference>
<keyword evidence="2" id="KW-1003">Cell membrane</keyword>
<evidence type="ECO:0000256" key="4">
    <source>
        <dbReference type="ARBA" id="ARBA00022989"/>
    </source>
</evidence>
<comment type="caution">
    <text evidence="8">The sequence shown here is derived from an EMBL/GenBank/DDBJ whole genome shotgun (WGS) entry which is preliminary data.</text>
</comment>
<evidence type="ECO:0000313" key="8">
    <source>
        <dbReference type="EMBL" id="MBK5926733.1"/>
    </source>
</evidence>
<feature type="transmembrane region" description="Helical" evidence="6">
    <location>
        <begin position="427"/>
        <end position="450"/>
    </location>
</feature>
<dbReference type="InterPro" id="IPR003838">
    <property type="entry name" value="ABC3_permease_C"/>
</dbReference>
<feature type="transmembrane region" description="Helical" evidence="6">
    <location>
        <begin position="260"/>
        <end position="287"/>
    </location>
</feature>
<dbReference type="EMBL" id="NHSD01000159">
    <property type="protein sequence ID" value="MBK5926733.1"/>
    <property type="molecule type" value="Genomic_DNA"/>
</dbReference>
<keyword evidence="5 6" id="KW-0472">Membrane</keyword>
<sequence length="844" mass="86617">MQLAIAARIARRELRGGLRGFWVFLACLALGVGAIAAVGSVRASIEAGLAREGAVILGGDAQVSFTYRFADTAERAWLEARAARLSEIVDFRSMAVVGAGADAERALTQVKGVDGNWPLVGTPRFDPDMPVDAVFDAPSGLPGAAMDRVLMDRLGLAPGDTFRLGVQDFELTAAIVSEPDAGAAGFGFGPRTLVRTEALEGSALLGAGTLFDSRYRLLLPPGADPDALGADLRAAFPDSGARVRDSRRGAPGIEFFVDRIGAFLVLVGLAGLAVGGVGVSAAVRAYLERKTETIAILKTLGASGGTIFLVYLMQIGALTAVGVAAGLVLGGLAPVLLAPVLEARLPVPAVFTLHPAPLAEAALYGVLTALLFTLWPLARTEEVRAAALFRGIDGSSRALPRPVYLAATAALLGALVGAAAWLSGVALLALASAAAIVVALAVLVAAAWAVRRAARGASRLRAVRGRTALRLALGAIGGPREEATSVILSLGLGLTVLAAVGQVESNLRAAIERDLPDRAPAYFFVDIQTDQLPGFLDRLGGDSGVSNVDTAPMLRGIVTRINDRPAAEVAAGHWILRGDRGVTYAAAPPDGTVLTAGAWWPEDYNGPPLVSFSDEIARDLGLGVGDTLTVNILGREITAEIANLRVVDFTTAGIGFIMAMNPGALQAAPHTHIATVYATPDAEAAILRDLAGQFPNITAVPVREAIDRAAQALSGVAAATAWAAGATLLTGFIVLIGAAAAGERARVFEAAVLKTLGATRGRILASFALRSVLLGAAAGSVAIVGGGLAGWGVMTFVMDASFRFEPVSAIAIVVGGVLATLLAGLAFALRPLSARPARVLRDQD</sequence>
<feature type="transmembrane region" description="Helical" evidence="6">
    <location>
        <begin position="361"/>
        <end position="378"/>
    </location>
</feature>
<dbReference type="Proteomes" id="UP000706333">
    <property type="component" value="Unassembled WGS sequence"/>
</dbReference>
<dbReference type="AlphaFoldDB" id="A0A934TKJ2"/>
<evidence type="ECO:0000256" key="2">
    <source>
        <dbReference type="ARBA" id="ARBA00022475"/>
    </source>
</evidence>